<evidence type="ECO:0000256" key="1">
    <source>
        <dbReference type="SAM" id="Phobius"/>
    </source>
</evidence>
<keyword evidence="1" id="KW-0812">Transmembrane</keyword>
<organism evidence="2 3">
    <name type="scientific">Orbilia javanica</name>
    <dbReference type="NCBI Taxonomy" id="47235"/>
    <lineage>
        <taxon>Eukaryota</taxon>
        <taxon>Fungi</taxon>
        <taxon>Dikarya</taxon>
        <taxon>Ascomycota</taxon>
        <taxon>Pezizomycotina</taxon>
        <taxon>Orbiliomycetes</taxon>
        <taxon>Orbiliales</taxon>
        <taxon>Orbiliaceae</taxon>
        <taxon>Orbilia</taxon>
    </lineage>
</organism>
<evidence type="ECO:0000313" key="2">
    <source>
        <dbReference type="EMBL" id="KAK6342960.1"/>
    </source>
</evidence>
<gene>
    <name evidence="2" type="ORF">TWF718_008339</name>
</gene>
<name>A0AAN8N0W5_9PEZI</name>
<keyword evidence="1" id="KW-0472">Membrane</keyword>
<evidence type="ECO:0000313" key="3">
    <source>
        <dbReference type="Proteomes" id="UP001313282"/>
    </source>
</evidence>
<keyword evidence="3" id="KW-1185">Reference proteome</keyword>
<reference evidence="2 3" key="1">
    <citation type="submission" date="2019-10" db="EMBL/GenBank/DDBJ databases">
        <authorList>
            <person name="Palmer J.M."/>
        </authorList>
    </citation>
    <scope>NUCLEOTIDE SEQUENCE [LARGE SCALE GENOMIC DNA]</scope>
    <source>
        <strain evidence="2 3">TWF718</strain>
    </source>
</reference>
<dbReference type="Proteomes" id="UP001313282">
    <property type="component" value="Unassembled WGS sequence"/>
</dbReference>
<protein>
    <submittedName>
        <fullName evidence="2">Uncharacterized protein</fullName>
    </submittedName>
</protein>
<dbReference type="EMBL" id="JAVHNR010000005">
    <property type="protein sequence ID" value="KAK6342960.1"/>
    <property type="molecule type" value="Genomic_DNA"/>
</dbReference>
<feature type="transmembrane region" description="Helical" evidence="1">
    <location>
        <begin position="98"/>
        <end position="117"/>
    </location>
</feature>
<keyword evidence="1" id="KW-1133">Transmembrane helix</keyword>
<sequence length="122" mass="13841">MHNVSTNEAGFYVDILRKGQSQQGTLGLAGTCRGNERMRGSHYTEWIKPAPKKKQMEKLQSCAVQCTGCCSLWSVSARVSTSLLPFPFFGIRTRVNDLSFYMNSSLRVIFLFFLFFYSPSPH</sequence>
<proteinExistence type="predicted"/>
<dbReference type="AlphaFoldDB" id="A0AAN8N0W5"/>
<accession>A0AAN8N0W5</accession>
<comment type="caution">
    <text evidence="2">The sequence shown here is derived from an EMBL/GenBank/DDBJ whole genome shotgun (WGS) entry which is preliminary data.</text>
</comment>